<accession>A0A6A6IAV7</accession>
<protein>
    <submittedName>
        <fullName evidence="1">Uncharacterized protein</fullName>
    </submittedName>
</protein>
<reference evidence="1" key="1">
    <citation type="journal article" date="2020" name="Stud. Mycol.">
        <title>101 Dothideomycetes genomes: a test case for predicting lifestyles and emergence of pathogens.</title>
        <authorList>
            <person name="Haridas S."/>
            <person name="Albert R."/>
            <person name="Binder M."/>
            <person name="Bloem J."/>
            <person name="Labutti K."/>
            <person name="Salamov A."/>
            <person name="Andreopoulos B."/>
            <person name="Baker S."/>
            <person name="Barry K."/>
            <person name="Bills G."/>
            <person name="Bluhm B."/>
            <person name="Cannon C."/>
            <person name="Castanera R."/>
            <person name="Culley D."/>
            <person name="Daum C."/>
            <person name="Ezra D."/>
            <person name="Gonzalez J."/>
            <person name="Henrissat B."/>
            <person name="Kuo A."/>
            <person name="Liang C."/>
            <person name="Lipzen A."/>
            <person name="Lutzoni F."/>
            <person name="Magnuson J."/>
            <person name="Mondo S."/>
            <person name="Nolan M."/>
            <person name="Ohm R."/>
            <person name="Pangilinan J."/>
            <person name="Park H.-J."/>
            <person name="Ramirez L."/>
            <person name="Alfaro M."/>
            <person name="Sun H."/>
            <person name="Tritt A."/>
            <person name="Yoshinaga Y."/>
            <person name="Zwiers L.-H."/>
            <person name="Turgeon B."/>
            <person name="Goodwin S."/>
            <person name="Spatafora J."/>
            <person name="Crous P."/>
            <person name="Grigoriev I."/>
        </authorList>
    </citation>
    <scope>NUCLEOTIDE SEQUENCE</scope>
    <source>
        <strain evidence="1">CBS 122368</strain>
    </source>
</reference>
<dbReference type="EMBL" id="ML987197">
    <property type="protein sequence ID" value="KAF2247546.1"/>
    <property type="molecule type" value="Genomic_DNA"/>
</dbReference>
<organism evidence="1 2">
    <name type="scientific">Trematosphaeria pertusa</name>
    <dbReference type="NCBI Taxonomy" id="390896"/>
    <lineage>
        <taxon>Eukaryota</taxon>
        <taxon>Fungi</taxon>
        <taxon>Dikarya</taxon>
        <taxon>Ascomycota</taxon>
        <taxon>Pezizomycotina</taxon>
        <taxon>Dothideomycetes</taxon>
        <taxon>Pleosporomycetidae</taxon>
        <taxon>Pleosporales</taxon>
        <taxon>Massarineae</taxon>
        <taxon>Trematosphaeriaceae</taxon>
        <taxon>Trematosphaeria</taxon>
    </lineage>
</organism>
<gene>
    <name evidence="1" type="ORF">BU26DRAFT_349380</name>
</gene>
<proteinExistence type="predicted"/>
<sequence length="138" mass="15196">MSNSPGPGPLAVWDPSDSSFPRAGFGSMSSEAEAEIDRSRGKAGRAYIIARLLFLIEWLLRCCASHIICFALVFEVLDPIIGANALAVRPQSRMGSGRAGFDRMTSSLLRRTHCTFRCGFWILRLHRHKADVGGEGTW</sequence>
<dbReference type="RefSeq" id="XP_033682550.1">
    <property type="nucleotide sequence ID" value="XM_033822433.1"/>
</dbReference>
<dbReference type="Proteomes" id="UP000800094">
    <property type="component" value="Unassembled WGS sequence"/>
</dbReference>
<keyword evidence="2" id="KW-1185">Reference proteome</keyword>
<evidence type="ECO:0000313" key="2">
    <source>
        <dbReference type="Proteomes" id="UP000800094"/>
    </source>
</evidence>
<name>A0A6A6IAV7_9PLEO</name>
<dbReference type="AlphaFoldDB" id="A0A6A6IAV7"/>
<dbReference type="GeneID" id="54575763"/>
<evidence type="ECO:0000313" key="1">
    <source>
        <dbReference type="EMBL" id="KAF2247546.1"/>
    </source>
</evidence>